<reference evidence="2" key="1">
    <citation type="submission" date="2010-05" db="EMBL/GenBank/DDBJ databases">
        <title>The draft genome of Desulfonatronospira thiodismutans ASO3-1.</title>
        <authorList>
            <consortium name="US DOE Joint Genome Institute (JGI-PGF)"/>
            <person name="Lucas S."/>
            <person name="Copeland A."/>
            <person name="Lapidus A."/>
            <person name="Cheng J.-F."/>
            <person name="Bruce D."/>
            <person name="Goodwin L."/>
            <person name="Pitluck S."/>
            <person name="Chertkov O."/>
            <person name="Brettin T."/>
            <person name="Detter J.C."/>
            <person name="Han C."/>
            <person name="Land M.L."/>
            <person name="Hauser L."/>
            <person name="Kyrpides N."/>
            <person name="Mikhailova N."/>
            <person name="Muyzer G."/>
            <person name="Woyke T."/>
        </authorList>
    </citation>
    <scope>NUCLEOTIDE SEQUENCE [LARGE SCALE GENOMIC DNA]</scope>
    <source>
        <strain evidence="2">ASO3-1</strain>
    </source>
</reference>
<keyword evidence="3" id="KW-1185">Reference proteome</keyword>
<proteinExistence type="predicted"/>
<evidence type="ECO:0000256" key="1">
    <source>
        <dbReference type="SAM" id="MobiDB-lite"/>
    </source>
</evidence>
<evidence type="ECO:0000313" key="3">
    <source>
        <dbReference type="Proteomes" id="UP000005496"/>
    </source>
</evidence>
<dbReference type="InterPro" id="IPR036515">
    <property type="entry name" value="Transposase_17_sf"/>
</dbReference>
<comment type="caution">
    <text evidence="2">The sequence shown here is derived from an EMBL/GenBank/DDBJ whole genome shotgun (WGS) entry which is preliminary data.</text>
</comment>
<organism evidence="2 3">
    <name type="scientific">Desulfonatronospira thiodismutans ASO3-1</name>
    <dbReference type="NCBI Taxonomy" id="555779"/>
    <lineage>
        <taxon>Bacteria</taxon>
        <taxon>Pseudomonadati</taxon>
        <taxon>Thermodesulfobacteriota</taxon>
        <taxon>Desulfovibrionia</taxon>
        <taxon>Desulfovibrionales</taxon>
        <taxon>Desulfonatronovibrionaceae</taxon>
        <taxon>Desulfonatronospira</taxon>
    </lineage>
</organism>
<dbReference type="Gene3D" id="3.30.70.1290">
    <property type="entry name" value="Transposase IS200-like"/>
    <property type="match status" value="1"/>
</dbReference>
<dbReference type="eggNOG" id="COG1943">
    <property type="taxonomic scope" value="Bacteria"/>
</dbReference>
<dbReference type="Proteomes" id="UP000005496">
    <property type="component" value="Unassembled WGS sequence"/>
</dbReference>
<protein>
    <recommendedName>
        <fullName evidence="4">Transposase IS200-like domain-containing protein</fullName>
    </recommendedName>
</protein>
<sequence>MPRNARFTLPHRPTVYHVISRTALSGLPLGDIEKNRLLEIIKYFSSIYFVDVLGFCIMGNHWHLAVKIYPRDYATRETNRDRQNILDFHPHFGYLFFHRHQPSPHGGSPCQETPDLPCLTGPRSIT</sequence>
<evidence type="ECO:0000313" key="2">
    <source>
        <dbReference type="EMBL" id="EFI33390.1"/>
    </source>
</evidence>
<feature type="region of interest" description="Disordered" evidence="1">
    <location>
        <begin position="103"/>
        <end position="126"/>
    </location>
</feature>
<gene>
    <name evidence="2" type="ORF">Dthio_PD0721</name>
</gene>
<dbReference type="GO" id="GO:0004803">
    <property type="term" value="F:transposase activity"/>
    <property type="evidence" value="ECO:0007669"/>
    <property type="project" value="InterPro"/>
</dbReference>
<accession>D6SRS4</accession>
<dbReference type="AlphaFoldDB" id="D6SRS4"/>
<name>D6SRS4_9BACT</name>
<evidence type="ECO:0008006" key="4">
    <source>
        <dbReference type="Google" id="ProtNLM"/>
    </source>
</evidence>
<dbReference type="EMBL" id="ACJN02000003">
    <property type="protein sequence ID" value="EFI33390.1"/>
    <property type="molecule type" value="Genomic_DNA"/>
</dbReference>
<dbReference type="SUPFAM" id="SSF143422">
    <property type="entry name" value="Transposase IS200-like"/>
    <property type="match status" value="1"/>
</dbReference>
<dbReference type="GO" id="GO:0003677">
    <property type="term" value="F:DNA binding"/>
    <property type="evidence" value="ECO:0007669"/>
    <property type="project" value="InterPro"/>
</dbReference>
<dbReference type="GO" id="GO:0006313">
    <property type="term" value="P:DNA transposition"/>
    <property type="evidence" value="ECO:0007669"/>
    <property type="project" value="InterPro"/>
</dbReference>